<sequence>MAWLYLAIAAAFEIVFAGGLKEADGFTRLVPSLITLAAGAASLAFLTFAMRSIPVSIAYPAWAAVGTVGTVLLGAMLFGEALSVMKVVCVLAILAGIVGLKMQMA</sequence>
<comment type="subcellular location">
    <subcellularLocation>
        <location evidence="1 9">Cell membrane</location>
        <topology evidence="1 9">Multi-pass membrane protein</topology>
    </subcellularLocation>
</comment>
<evidence type="ECO:0000256" key="4">
    <source>
        <dbReference type="ARBA" id="ARBA00022692"/>
    </source>
</evidence>
<keyword evidence="4 9" id="KW-0812">Transmembrane</keyword>
<evidence type="ECO:0000313" key="12">
    <source>
        <dbReference type="Proteomes" id="UP001203284"/>
    </source>
</evidence>
<evidence type="ECO:0000256" key="8">
    <source>
        <dbReference type="ARBA" id="ARBA00039168"/>
    </source>
</evidence>
<dbReference type="SUPFAM" id="SSF103481">
    <property type="entry name" value="Multidrug resistance efflux transporter EmrE"/>
    <property type="match status" value="1"/>
</dbReference>
<keyword evidence="5 10" id="KW-1133">Transmembrane helix</keyword>
<dbReference type="EMBL" id="JALKCH010000012">
    <property type="protein sequence ID" value="MCK0198569.1"/>
    <property type="molecule type" value="Genomic_DNA"/>
</dbReference>
<evidence type="ECO:0000256" key="1">
    <source>
        <dbReference type="ARBA" id="ARBA00004651"/>
    </source>
</evidence>
<dbReference type="InterPro" id="IPR037185">
    <property type="entry name" value="EmrE-like"/>
</dbReference>
<proteinExistence type="inferred from homology"/>
<reference evidence="11 12" key="1">
    <citation type="submission" date="2022-04" db="EMBL/GenBank/DDBJ databases">
        <authorList>
            <person name="Grouzdev D.S."/>
            <person name="Pantiukh K.S."/>
            <person name="Krutkina M.S."/>
        </authorList>
    </citation>
    <scope>NUCLEOTIDE SEQUENCE [LARGE SCALE GENOMIC DNA]</scope>
    <source>
        <strain evidence="11 12">6x-1</strain>
    </source>
</reference>
<dbReference type="Gene3D" id="1.10.3730.20">
    <property type="match status" value="1"/>
</dbReference>
<feature type="transmembrane region" description="Helical" evidence="10">
    <location>
        <begin position="57"/>
        <end position="78"/>
    </location>
</feature>
<evidence type="ECO:0000256" key="6">
    <source>
        <dbReference type="ARBA" id="ARBA00023136"/>
    </source>
</evidence>
<name>A0ABT0DF25_9HYPH</name>
<dbReference type="RefSeq" id="WP_247030469.1">
    <property type="nucleotide sequence ID" value="NZ_JALKCH010000012.1"/>
</dbReference>
<evidence type="ECO:0000256" key="5">
    <source>
        <dbReference type="ARBA" id="ARBA00022989"/>
    </source>
</evidence>
<comment type="similarity">
    <text evidence="7">Belongs to the drug/metabolite transporter (DMT) superfamily. Small multidrug resistance (SMR) (TC 2.A.7.1) family. Gdx/SugE subfamily.</text>
</comment>
<accession>A0ABT0DF25</accession>
<comment type="caution">
    <text evidence="11">The sequence shown here is derived from an EMBL/GenBank/DDBJ whole genome shotgun (WGS) entry which is preliminary data.</text>
</comment>
<evidence type="ECO:0000256" key="7">
    <source>
        <dbReference type="ARBA" id="ARBA00038151"/>
    </source>
</evidence>
<protein>
    <recommendedName>
        <fullName evidence="8">Guanidinium exporter</fullName>
    </recommendedName>
</protein>
<keyword evidence="6 10" id="KW-0472">Membrane</keyword>
<dbReference type="InterPro" id="IPR000390">
    <property type="entry name" value="Small_drug/metabolite_transptr"/>
</dbReference>
<organism evidence="11 12">
    <name type="scientific">Ancylobacter crimeensis</name>
    <dbReference type="NCBI Taxonomy" id="2579147"/>
    <lineage>
        <taxon>Bacteria</taxon>
        <taxon>Pseudomonadati</taxon>
        <taxon>Pseudomonadota</taxon>
        <taxon>Alphaproteobacteria</taxon>
        <taxon>Hyphomicrobiales</taxon>
        <taxon>Xanthobacteraceae</taxon>
        <taxon>Ancylobacter</taxon>
    </lineage>
</organism>
<keyword evidence="3" id="KW-1003">Cell membrane</keyword>
<feature type="transmembrane region" description="Helical" evidence="10">
    <location>
        <begin position="84"/>
        <end position="102"/>
    </location>
</feature>
<dbReference type="Proteomes" id="UP001203284">
    <property type="component" value="Unassembled WGS sequence"/>
</dbReference>
<evidence type="ECO:0000256" key="3">
    <source>
        <dbReference type="ARBA" id="ARBA00022475"/>
    </source>
</evidence>
<feature type="transmembrane region" description="Helical" evidence="10">
    <location>
        <begin position="33"/>
        <end position="50"/>
    </location>
</feature>
<dbReference type="InterPro" id="IPR045324">
    <property type="entry name" value="Small_multidrug_res"/>
</dbReference>
<keyword evidence="12" id="KW-1185">Reference proteome</keyword>
<dbReference type="PANTHER" id="PTHR30561">
    <property type="entry name" value="SMR FAMILY PROTON-DEPENDENT DRUG EFFLUX TRANSPORTER SUGE"/>
    <property type="match status" value="1"/>
</dbReference>
<evidence type="ECO:0000313" key="11">
    <source>
        <dbReference type="EMBL" id="MCK0198569.1"/>
    </source>
</evidence>
<dbReference type="PANTHER" id="PTHR30561:SF0">
    <property type="entry name" value="GUANIDINIUM EXPORTER"/>
    <property type="match status" value="1"/>
</dbReference>
<evidence type="ECO:0000256" key="10">
    <source>
        <dbReference type="SAM" id="Phobius"/>
    </source>
</evidence>
<gene>
    <name evidence="11" type="ORF">MWN34_16840</name>
</gene>
<evidence type="ECO:0000256" key="2">
    <source>
        <dbReference type="ARBA" id="ARBA00022448"/>
    </source>
</evidence>
<evidence type="ECO:0000256" key="9">
    <source>
        <dbReference type="RuleBase" id="RU003942"/>
    </source>
</evidence>
<keyword evidence="2" id="KW-0813">Transport</keyword>
<dbReference type="Pfam" id="PF00893">
    <property type="entry name" value="Multi_Drug_Res"/>
    <property type="match status" value="1"/>
</dbReference>